<keyword evidence="1" id="KW-0812">Transmembrane</keyword>
<comment type="caution">
    <text evidence="2">The sequence shown here is derived from an EMBL/GenBank/DDBJ whole genome shotgun (WGS) entry which is preliminary data.</text>
</comment>
<evidence type="ECO:0000313" key="2">
    <source>
        <dbReference type="EMBL" id="CAI5755904.1"/>
    </source>
</evidence>
<protein>
    <submittedName>
        <fullName evidence="2">Uncharacterized protein</fullName>
    </submittedName>
</protein>
<proteinExistence type="predicted"/>
<keyword evidence="1" id="KW-0472">Membrane</keyword>
<dbReference type="OrthoDB" id="4072889at2759"/>
<dbReference type="Proteomes" id="UP001152885">
    <property type="component" value="Unassembled WGS sequence"/>
</dbReference>
<sequence length="143" mass="17033">MSSFAKIKCFLASFLIFYTSYLYFYKCQTLTPLQEVGEKILHPLHSHHSQLCEVLHNGINYVEPYATKTHKFLDDNVHSHPLFIEYKIHEKIEFAKSQFIKYVYPRIYELYQLTDQVEAKAYDHFTGLYHQVIEFGQSKLKND</sequence>
<evidence type="ECO:0000313" key="3">
    <source>
        <dbReference type="Proteomes" id="UP001152885"/>
    </source>
</evidence>
<organism evidence="2 3">
    <name type="scientific">Candida verbasci</name>
    <dbReference type="NCBI Taxonomy" id="1227364"/>
    <lineage>
        <taxon>Eukaryota</taxon>
        <taxon>Fungi</taxon>
        <taxon>Dikarya</taxon>
        <taxon>Ascomycota</taxon>
        <taxon>Saccharomycotina</taxon>
        <taxon>Pichiomycetes</taxon>
        <taxon>Debaryomycetaceae</taxon>
        <taxon>Candida/Lodderomyces clade</taxon>
        <taxon>Candida</taxon>
    </lineage>
</organism>
<dbReference type="AlphaFoldDB" id="A0A9W4TUJ1"/>
<reference evidence="2" key="1">
    <citation type="submission" date="2022-12" db="EMBL/GenBank/DDBJ databases">
        <authorList>
            <person name="Brejova B."/>
        </authorList>
    </citation>
    <scope>NUCLEOTIDE SEQUENCE</scope>
</reference>
<accession>A0A9W4TUJ1</accession>
<feature type="transmembrane region" description="Helical" evidence="1">
    <location>
        <begin position="7"/>
        <end position="25"/>
    </location>
</feature>
<dbReference type="EMBL" id="CANTUO010000001">
    <property type="protein sequence ID" value="CAI5755904.1"/>
    <property type="molecule type" value="Genomic_DNA"/>
</dbReference>
<keyword evidence="3" id="KW-1185">Reference proteome</keyword>
<keyword evidence="1" id="KW-1133">Transmembrane helix</keyword>
<evidence type="ECO:0000256" key="1">
    <source>
        <dbReference type="SAM" id="Phobius"/>
    </source>
</evidence>
<name>A0A9W4TUJ1_9ASCO</name>
<gene>
    <name evidence="2" type="ORF">CANVERA_P0420</name>
</gene>